<evidence type="ECO:0000313" key="1">
    <source>
        <dbReference type="EMBL" id="SUZ93098.1"/>
    </source>
</evidence>
<organism evidence="1">
    <name type="scientific">marine metagenome</name>
    <dbReference type="NCBI Taxonomy" id="408172"/>
    <lineage>
        <taxon>unclassified sequences</taxon>
        <taxon>metagenomes</taxon>
        <taxon>ecological metagenomes</taxon>
    </lineage>
</organism>
<feature type="non-terminal residue" evidence="1">
    <location>
        <position position="418"/>
    </location>
</feature>
<feature type="non-terminal residue" evidence="1">
    <location>
        <position position="1"/>
    </location>
</feature>
<reference evidence="1" key="1">
    <citation type="submission" date="2018-05" db="EMBL/GenBank/DDBJ databases">
        <authorList>
            <person name="Lanie J.A."/>
            <person name="Ng W.-L."/>
            <person name="Kazmierczak K.M."/>
            <person name="Andrzejewski T.M."/>
            <person name="Davidsen T.M."/>
            <person name="Wayne K.J."/>
            <person name="Tettelin H."/>
            <person name="Glass J.I."/>
            <person name="Rusch D."/>
            <person name="Podicherti R."/>
            <person name="Tsui H.-C.T."/>
            <person name="Winkler M.E."/>
        </authorList>
    </citation>
    <scope>NUCLEOTIDE SEQUENCE</scope>
</reference>
<dbReference type="AlphaFoldDB" id="A0A381RQ46"/>
<dbReference type="EMBL" id="UINC01002118">
    <property type="protein sequence ID" value="SUZ93098.1"/>
    <property type="molecule type" value="Genomic_DNA"/>
</dbReference>
<accession>A0A381RQ46</accession>
<proteinExistence type="predicted"/>
<evidence type="ECO:0008006" key="2">
    <source>
        <dbReference type="Google" id="ProtNLM"/>
    </source>
</evidence>
<name>A0A381RQ46_9ZZZZ</name>
<sequence>LSLYTKFFTVLIKGFVLKKIFFLCNLFSISIFANEYINYPFDWTNHFGLISKNGRVIWNEDWMYGILFFDGTFTNYPKRYGLDLNKNFTLFNTGAFPNQELELDTTFVNTRIQYTQGDYYLDMLSINTTYADKIRLLTMNGFKKTYTGPYAEYSLGILKPIQQSYFIEYNTTHFQAAIGHFVTSSAIPDSNTNGTLNDKIFNASIQTKGHIGNWRWIFHGSQFNQKYAVQHSSWDNPSIQYLTRSMIQAKIINEIKDSILIGFGFSGNLRALSDVNSFSSKEWSSIYSNIFIKNFKIKGGFSSINNEYDPFLSVLFYFDRKNKGVSIETNRKIKPSYEFMPVNDINSKFERTNSANINAWYSLPRSTIKINLYSQNILQTNNDKIEILGCDLNLNYNIIGNWILSGYLRHLSNPNILS</sequence>
<protein>
    <recommendedName>
        <fullName evidence="2">TonB-dependent receptor-like beta-barrel domain-containing protein</fullName>
    </recommendedName>
</protein>
<gene>
    <name evidence="1" type="ORF">METZ01_LOCUS45952</name>
</gene>